<proteinExistence type="predicted"/>
<evidence type="ECO:0000313" key="2">
    <source>
        <dbReference type="EMBL" id="KJJ86045.1"/>
    </source>
</evidence>
<keyword evidence="1" id="KW-0472">Membrane</keyword>
<dbReference type="GO" id="GO:0016740">
    <property type="term" value="F:transferase activity"/>
    <property type="evidence" value="ECO:0007669"/>
    <property type="project" value="UniProtKB-KW"/>
</dbReference>
<feature type="transmembrane region" description="Helical" evidence="1">
    <location>
        <begin position="141"/>
        <end position="165"/>
    </location>
</feature>
<dbReference type="Proteomes" id="UP000033428">
    <property type="component" value="Unassembled WGS sequence"/>
</dbReference>
<keyword evidence="1" id="KW-0812">Transmembrane</keyword>
<protein>
    <submittedName>
        <fullName evidence="2">Glycosyl transferase family 39</fullName>
    </submittedName>
</protein>
<keyword evidence="2" id="KW-0808">Transferase</keyword>
<reference evidence="2 3" key="1">
    <citation type="submission" date="2015-02" db="EMBL/GenBank/DDBJ databases">
        <title>Single-cell genomics of uncultivated deep-branching MTB reveals a conserved set of magnetosome genes.</title>
        <authorList>
            <person name="Kolinko S."/>
            <person name="Richter M."/>
            <person name="Glockner F.O."/>
            <person name="Brachmann A."/>
            <person name="Schuler D."/>
        </authorList>
    </citation>
    <scope>NUCLEOTIDE SEQUENCE [LARGE SCALE GENOMIC DNA]</scope>
    <source>
        <strain evidence="2">SKK-01</strain>
    </source>
</reference>
<feature type="transmembrane region" description="Helical" evidence="1">
    <location>
        <begin position="186"/>
        <end position="206"/>
    </location>
</feature>
<gene>
    <name evidence="2" type="ORF">OMAG_000084</name>
</gene>
<feature type="transmembrane region" description="Helical" evidence="1">
    <location>
        <begin position="61"/>
        <end position="83"/>
    </location>
</feature>
<evidence type="ECO:0000256" key="1">
    <source>
        <dbReference type="SAM" id="Phobius"/>
    </source>
</evidence>
<sequence length="414" mass="47904">MLLNIKSRDIFFLGFILRLIYYFRPRSFWGDEWFTIDASSKPLLEAIKRGINDVHPPLQFIIFHFGGYRFFPFLAGLASLYFFTKLTKDRLAIFLFAVSPYFIHLSGETRGYGFLCLFSILVLSGYKWAFPLALLTEHTAIFMLLVSFAVWYIPFLIGSAGLIYYQSAIEGVSKASRGFEWALLPVIKKFFGLFIQWAGGITFSFLTTKQGVSAFLFGGAGLFLIPAFCFLPFSRNKKNLILLSCAILIMFLFYPIRLNARYLPFCGVVFILLITEGYRNLKFKFKPVLMALYCIILVAHVFKICIMPSDAYHREDYREALKILQRDMKEGDALIGARNYVEYYANKNSSKYEKILNAPKLAPVIWEVYQGNPDENVNNKHIKWQEKDMNVRCAGETRASELVYVFKYERSREI</sequence>
<feature type="transmembrane region" description="Helical" evidence="1">
    <location>
        <begin position="240"/>
        <end position="256"/>
    </location>
</feature>
<accession>A0A0F0CX65</accession>
<comment type="caution">
    <text evidence="2">The sequence shown here is derived from an EMBL/GenBank/DDBJ whole genome shotgun (WGS) entry which is preliminary data.</text>
</comment>
<dbReference type="AlphaFoldDB" id="A0A0F0CX65"/>
<feature type="transmembrane region" description="Helical" evidence="1">
    <location>
        <begin position="288"/>
        <end position="309"/>
    </location>
</feature>
<feature type="transmembrane region" description="Helical" evidence="1">
    <location>
        <begin position="111"/>
        <end position="129"/>
    </location>
</feature>
<name>A0A0F0CX65_9BACT</name>
<feature type="transmembrane region" description="Helical" evidence="1">
    <location>
        <begin position="212"/>
        <end position="233"/>
    </location>
</feature>
<organism evidence="2 3">
    <name type="scientific">Candidatus Omnitrophus magneticus</name>
    <dbReference type="NCBI Taxonomy" id="1609969"/>
    <lineage>
        <taxon>Bacteria</taxon>
        <taxon>Pseudomonadati</taxon>
        <taxon>Candidatus Omnitrophota</taxon>
        <taxon>Candidatus Omnitrophus</taxon>
    </lineage>
</organism>
<evidence type="ECO:0000313" key="3">
    <source>
        <dbReference type="Proteomes" id="UP000033428"/>
    </source>
</evidence>
<dbReference type="EMBL" id="JYNY01000017">
    <property type="protein sequence ID" value="KJJ86045.1"/>
    <property type="molecule type" value="Genomic_DNA"/>
</dbReference>
<keyword evidence="3" id="KW-1185">Reference proteome</keyword>
<keyword evidence="1" id="KW-1133">Transmembrane helix</keyword>